<proteinExistence type="predicted"/>
<accession>A0A0A2VIS5</accession>
<keyword evidence="3" id="KW-1185">Reference proteome</keyword>
<dbReference type="KEGG" id="pbl:PAAG_12489"/>
<evidence type="ECO:0000313" key="3">
    <source>
        <dbReference type="Proteomes" id="UP000002059"/>
    </source>
</evidence>
<name>A0A0A2VIS5_PARBA</name>
<dbReference type="EMBL" id="KN294020">
    <property type="protein sequence ID" value="KGQ00824.1"/>
    <property type="molecule type" value="Genomic_DNA"/>
</dbReference>
<dbReference type="HOGENOM" id="CLU_2334200_0_0_1"/>
<evidence type="ECO:0000256" key="1">
    <source>
        <dbReference type="SAM" id="MobiDB-lite"/>
    </source>
</evidence>
<gene>
    <name evidence="2" type="ORF">PAAG_12489</name>
</gene>
<evidence type="ECO:0000313" key="2">
    <source>
        <dbReference type="EMBL" id="KGQ00824.1"/>
    </source>
</evidence>
<feature type="region of interest" description="Disordered" evidence="1">
    <location>
        <begin position="78"/>
        <end position="98"/>
    </location>
</feature>
<dbReference type="Proteomes" id="UP000002059">
    <property type="component" value="Partially assembled WGS sequence"/>
</dbReference>
<dbReference type="VEuPathDB" id="FungiDB:PAAG_12489"/>
<organism evidence="2 3">
    <name type="scientific">Paracoccidioides lutzii (strain ATCC MYA-826 / Pb01)</name>
    <name type="common">Paracoccidioides brasiliensis</name>
    <dbReference type="NCBI Taxonomy" id="502779"/>
    <lineage>
        <taxon>Eukaryota</taxon>
        <taxon>Fungi</taxon>
        <taxon>Dikarya</taxon>
        <taxon>Ascomycota</taxon>
        <taxon>Pezizomycotina</taxon>
        <taxon>Eurotiomycetes</taxon>
        <taxon>Eurotiomycetidae</taxon>
        <taxon>Onygenales</taxon>
        <taxon>Ajellomycetaceae</taxon>
        <taxon>Paracoccidioides</taxon>
    </lineage>
</organism>
<dbReference type="GeneID" id="26971121"/>
<dbReference type="RefSeq" id="XP_015702401.1">
    <property type="nucleotide sequence ID" value="XM_015847969.1"/>
</dbReference>
<dbReference type="AlphaFoldDB" id="A0A0A2VIS5"/>
<protein>
    <submittedName>
        <fullName evidence="2">Uncharacterized protein</fullName>
    </submittedName>
</protein>
<sequence>MDEEIQCISMNKSQEVLSRDEEFYDLIMDLSMRHKDTSAGAPAWLQELLQRQTPLNHLAPSTWSRNVRRRSSLRLKPLTGLTWSDTPPGDSTPGPHSV</sequence>
<reference evidence="2 3" key="1">
    <citation type="journal article" date="2011" name="PLoS Genet.">
        <title>Comparative genomic analysis of human fungal pathogens causing paracoccidioidomycosis.</title>
        <authorList>
            <person name="Desjardins C.A."/>
            <person name="Champion M.D."/>
            <person name="Holder J.W."/>
            <person name="Muszewska A."/>
            <person name="Goldberg J."/>
            <person name="Bailao A.M."/>
            <person name="Brigido M.M."/>
            <person name="Ferreira M.E."/>
            <person name="Garcia A.M."/>
            <person name="Grynberg M."/>
            <person name="Gujja S."/>
            <person name="Heiman D.I."/>
            <person name="Henn M.R."/>
            <person name="Kodira C.D."/>
            <person name="Leon-Narvaez H."/>
            <person name="Longo L.V."/>
            <person name="Ma L.J."/>
            <person name="Malavazi I."/>
            <person name="Matsuo A.L."/>
            <person name="Morais F.V."/>
            <person name="Pereira M."/>
            <person name="Rodriguez-Brito S."/>
            <person name="Sakthikumar S."/>
            <person name="Salem-Izacc S.M."/>
            <person name="Sykes S.M."/>
            <person name="Teixeira M.M."/>
            <person name="Vallejo M.C."/>
            <person name="Walter M.E."/>
            <person name="Yandava C."/>
            <person name="Young S."/>
            <person name="Zeng Q."/>
            <person name="Zucker J."/>
            <person name="Felipe M.S."/>
            <person name="Goldman G.H."/>
            <person name="Haas B.J."/>
            <person name="McEwen J.G."/>
            <person name="Nino-Vega G."/>
            <person name="Puccia R."/>
            <person name="San-Blas G."/>
            <person name="Soares C.M."/>
            <person name="Birren B.W."/>
            <person name="Cuomo C.A."/>
        </authorList>
    </citation>
    <scope>NUCLEOTIDE SEQUENCE [LARGE SCALE GENOMIC DNA]</scope>
    <source>
        <strain evidence="3">ATCC MYA-826 / Pb01</strain>
    </source>
</reference>